<feature type="domain" description="Tudor" evidence="2">
    <location>
        <begin position="382"/>
        <end position="438"/>
    </location>
</feature>
<dbReference type="GO" id="GO:0005829">
    <property type="term" value="C:cytosol"/>
    <property type="evidence" value="ECO:0007669"/>
    <property type="project" value="EnsemblMetazoa"/>
</dbReference>
<dbReference type="AlphaFoldDB" id="B4N9Q1"/>
<dbReference type="InterPro" id="IPR002999">
    <property type="entry name" value="Tudor"/>
</dbReference>
<dbReference type="Pfam" id="PF00567">
    <property type="entry name" value="TUDOR"/>
    <property type="match status" value="2"/>
</dbReference>
<dbReference type="EMBL" id="CH964232">
    <property type="protein sequence ID" value="EDW80616.1"/>
    <property type="molecule type" value="Genomic_DNA"/>
</dbReference>
<dbReference type="GO" id="GO:0043186">
    <property type="term" value="C:P granule"/>
    <property type="evidence" value="ECO:0007669"/>
    <property type="project" value="EnsemblMetazoa"/>
</dbReference>
<dbReference type="SUPFAM" id="SSF63748">
    <property type="entry name" value="Tudor/PWWP/MBT"/>
    <property type="match status" value="2"/>
</dbReference>
<dbReference type="OrthoDB" id="10023235at2759"/>
<dbReference type="GO" id="GO:0070725">
    <property type="term" value="C:Yb body"/>
    <property type="evidence" value="ECO:0007669"/>
    <property type="project" value="EnsemblMetazoa"/>
</dbReference>
<dbReference type="OMA" id="CIAKYEG"/>
<dbReference type="HOGENOM" id="CLU_026119_0_0_1"/>
<name>B4N9Q1_DROWI</name>
<organism evidence="3 4">
    <name type="scientific">Drosophila willistoni</name>
    <name type="common">Fruit fly</name>
    <dbReference type="NCBI Taxonomy" id="7260"/>
    <lineage>
        <taxon>Eukaryota</taxon>
        <taxon>Metazoa</taxon>
        <taxon>Ecdysozoa</taxon>
        <taxon>Arthropoda</taxon>
        <taxon>Hexapoda</taxon>
        <taxon>Insecta</taxon>
        <taxon>Pterygota</taxon>
        <taxon>Neoptera</taxon>
        <taxon>Endopterygota</taxon>
        <taxon>Diptera</taxon>
        <taxon>Brachycera</taxon>
        <taxon>Muscomorpha</taxon>
        <taxon>Ephydroidea</taxon>
        <taxon>Drosophilidae</taxon>
        <taxon>Drosophila</taxon>
        <taxon>Sophophora</taxon>
    </lineage>
</organism>
<sequence>MPEIDELINDWSKWNPMASDFYDESQNKYVKGTVEEATVASTVSGDAANWENRNAMQLKYPYLVVKKTKSLITSNLIINFFGRSLIYNLEYRKNSNVYFVFFHNIGSFESARKKVNDAPYILDCFEGRAQRNNHRQQEMQYPTPTEETEEKSKSEPPVVLTDRGPVNMDCRTLAISLVENPHPMLKKAPLLSKADYAKGSMLCQNDPNQRYLNARYGFELEHHNVYMLEEKIEKDQIVLNYRSGRRFAEIQATDLEELSSTDDHIDLKQCYDCDNYTLVSCKFCQMPFCNAFCFRKLADQHKEYCNEDKSVLMPKPKKVEEGIAVSLGPLMMPPSSSNVKITAFEQSNVLYVRSADVHNEVDYANVLTTVTLQGRKAPILKDLPQCGQIVIYKMRTQILRAMVLNVDNPNAIYVVCIDFGNIEIVTKPQESLYACNNHLTALPRYAVPVILRKVPQRYITPNLREMIYELDETLIFEMKYSKREFDFNKGMQRVMLTELDNNRSLNRLFRTILLPVEPPLSDLGYMEDDLIHVPLPTGDNVKLFIMDNSFLKFGFIYCTTEDFAHEITQMQREIQSYGESIAKLTSYAPVRKSLCIAKYQGNWCRGVCLDLVGDGYPSILFVDYGNITPTHITDILPYPAQFTFPILTTVFDIIGFPEDSELDEDVIKRLGAYLSVGNIIHCNEVIYNKEDNKYSLRLDLLQSLIY</sequence>
<evidence type="ECO:0000259" key="2">
    <source>
        <dbReference type="SMART" id="SM00333"/>
    </source>
</evidence>
<dbReference type="InParanoid" id="B4N9Q1"/>
<reference evidence="3 4" key="1">
    <citation type="journal article" date="2007" name="Nature">
        <title>Evolution of genes and genomes on the Drosophila phylogeny.</title>
        <authorList>
            <consortium name="Drosophila 12 Genomes Consortium"/>
            <person name="Clark A.G."/>
            <person name="Eisen M.B."/>
            <person name="Smith D.R."/>
            <person name="Bergman C.M."/>
            <person name="Oliver B."/>
            <person name="Markow T.A."/>
            <person name="Kaufman T.C."/>
            <person name="Kellis M."/>
            <person name="Gelbart W."/>
            <person name="Iyer V.N."/>
            <person name="Pollard D.A."/>
            <person name="Sackton T.B."/>
            <person name="Larracuente A.M."/>
            <person name="Singh N.D."/>
            <person name="Abad J.P."/>
            <person name="Abt D.N."/>
            <person name="Adryan B."/>
            <person name="Aguade M."/>
            <person name="Akashi H."/>
            <person name="Anderson W.W."/>
            <person name="Aquadro C.F."/>
            <person name="Ardell D.H."/>
            <person name="Arguello R."/>
            <person name="Artieri C.G."/>
            <person name="Barbash D.A."/>
            <person name="Barker D."/>
            <person name="Barsanti P."/>
            <person name="Batterham P."/>
            <person name="Batzoglou S."/>
            <person name="Begun D."/>
            <person name="Bhutkar A."/>
            <person name="Blanco E."/>
            <person name="Bosak S.A."/>
            <person name="Bradley R.K."/>
            <person name="Brand A.D."/>
            <person name="Brent M.R."/>
            <person name="Brooks A.N."/>
            <person name="Brown R.H."/>
            <person name="Butlin R.K."/>
            <person name="Caggese C."/>
            <person name="Calvi B.R."/>
            <person name="Bernardo de Carvalho A."/>
            <person name="Caspi A."/>
            <person name="Castrezana S."/>
            <person name="Celniker S.E."/>
            <person name="Chang J.L."/>
            <person name="Chapple C."/>
            <person name="Chatterji S."/>
            <person name="Chinwalla A."/>
            <person name="Civetta A."/>
            <person name="Clifton S.W."/>
            <person name="Comeron J.M."/>
            <person name="Costello J.C."/>
            <person name="Coyne J.A."/>
            <person name="Daub J."/>
            <person name="David R.G."/>
            <person name="Delcher A.L."/>
            <person name="Delehaunty K."/>
            <person name="Do C.B."/>
            <person name="Ebling H."/>
            <person name="Edwards K."/>
            <person name="Eickbush T."/>
            <person name="Evans J.D."/>
            <person name="Filipski A."/>
            <person name="Findeiss S."/>
            <person name="Freyhult E."/>
            <person name="Fulton L."/>
            <person name="Fulton R."/>
            <person name="Garcia A.C."/>
            <person name="Gardiner A."/>
            <person name="Garfield D.A."/>
            <person name="Garvin B.E."/>
            <person name="Gibson G."/>
            <person name="Gilbert D."/>
            <person name="Gnerre S."/>
            <person name="Godfrey J."/>
            <person name="Good R."/>
            <person name="Gotea V."/>
            <person name="Gravely B."/>
            <person name="Greenberg A.J."/>
            <person name="Griffiths-Jones S."/>
            <person name="Gross S."/>
            <person name="Guigo R."/>
            <person name="Gustafson E.A."/>
            <person name="Haerty W."/>
            <person name="Hahn M.W."/>
            <person name="Halligan D.L."/>
            <person name="Halpern A.L."/>
            <person name="Halter G.M."/>
            <person name="Han M.V."/>
            <person name="Heger A."/>
            <person name="Hillier L."/>
            <person name="Hinrichs A.S."/>
            <person name="Holmes I."/>
            <person name="Hoskins R.A."/>
            <person name="Hubisz M.J."/>
            <person name="Hultmark D."/>
            <person name="Huntley M.A."/>
            <person name="Jaffe D.B."/>
            <person name="Jagadeeshan S."/>
            <person name="Jeck W.R."/>
            <person name="Johnson J."/>
            <person name="Jones C.D."/>
            <person name="Jordan W.C."/>
            <person name="Karpen G.H."/>
            <person name="Kataoka E."/>
            <person name="Keightley P.D."/>
            <person name="Kheradpour P."/>
            <person name="Kirkness E.F."/>
            <person name="Koerich L.B."/>
            <person name="Kristiansen K."/>
            <person name="Kudrna D."/>
            <person name="Kulathinal R.J."/>
            <person name="Kumar S."/>
            <person name="Kwok R."/>
            <person name="Lander E."/>
            <person name="Langley C.H."/>
            <person name="Lapoint R."/>
            <person name="Lazzaro B.P."/>
            <person name="Lee S.J."/>
            <person name="Levesque L."/>
            <person name="Li R."/>
            <person name="Lin C.F."/>
            <person name="Lin M.F."/>
            <person name="Lindblad-Toh K."/>
            <person name="Llopart A."/>
            <person name="Long M."/>
            <person name="Low L."/>
            <person name="Lozovsky E."/>
            <person name="Lu J."/>
            <person name="Luo M."/>
            <person name="Machado C.A."/>
            <person name="Makalowski W."/>
            <person name="Marzo M."/>
            <person name="Matsuda M."/>
            <person name="Matzkin L."/>
            <person name="McAllister B."/>
            <person name="McBride C.S."/>
            <person name="McKernan B."/>
            <person name="McKernan K."/>
            <person name="Mendez-Lago M."/>
            <person name="Minx P."/>
            <person name="Mollenhauer M.U."/>
            <person name="Montooth K."/>
            <person name="Mount S.M."/>
            <person name="Mu X."/>
            <person name="Myers E."/>
            <person name="Negre B."/>
            <person name="Newfeld S."/>
            <person name="Nielsen R."/>
            <person name="Noor M.A."/>
            <person name="O'Grady P."/>
            <person name="Pachter L."/>
            <person name="Papaceit M."/>
            <person name="Parisi M.J."/>
            <person name="Parisi M."/>
            <person name="Parts L."/>
            <person name="Pedersen J.S."/>
            <person name="Pesole G."/>
            <person name="Phillippy A.M."/>
            <person name="Ponting C.P."/>
            <person name="Pop M."/>
            <person name="Porcelli D."/>
            <person name="Powell J.R."/>
            <person name="Prohaska S."/>
            <person name="Pruitt K."/>
            <person name="Puig M."/>
            <person name="Quesneville H."/>
            <person name="Ram K.R."/>
            <person name="Rand D."/>
            <person name="Rasmussen M.D."/>
            <person name="Reed L.K."/>
            <person name="Reenan R."/>
            <person name="Reily A."/>
            <person name="Remington K.A."/>
            <person name="Rieger T.T."/>
            <person name="Ritchie M.G."/>
            <person name="Robin C."/>
            <person name="Rogers Y.H."/>
            <person name="Rohde C."/>
            <person name="Rozas J."/>
            <person name="Rubenfield M.J."/>
            <person name="Ruiz A."/>
            <person name="Russo S."/>
            <person name="Salzberg S.L."/>
            <person name="Sanchez-Gracia A."/>
            <person name="Saranga D.J."/>
            <person name="Sato H."/>
            <person name="Schaeffer S.W."/>
            <person name="Schatz M.C."/>
            <person name="Schlenke T."/>
            <person name="Schwartz R."/>
            <person name="Segarra C."/>
            <person name="Singh R.S."/>
            <person name="Sirot L."/>
            <person name="Sirota M."/>
            <person name="Sisneros N.B."/>
            <person name="Smith C.D."/>
            <person name="Smith T.F."/>
            <person name="Spieth J."/>
            <person name="Stage D.E."/>
            <person name="Stark A."/>
            <person name="Stephan W."/>
            <person name="Strausberg R.L."/>
            <person name="Strempel S."/>
            <person name="Sturgill D."/>
            <person name="Sutton G."/>
            <person name="Sutton G.G."/>
            <person name="Tao W."/>
            <person name="Teichmann S."/>
            <person name="Tobari Y.N."/>
            <person name="Tomimura Y."/>
            <person name="Tsolas J.M."/>
            <person name="Valente V.L."/>
            <person name="Venter E."/>
            <person name="Venter J.C."/>
            <person name="Vicario S."/>
            <person name="Vieira F.G."/>
            <person name="Vilella A.J."/>
            <person name="Villasante A."/>
            <person name="Walenz B."/>
            <person name="Wang J."/>
            <person name="Wasserman M."/>
            <person name="Watts T."/>
            <person name="Wilson D."/>
            <person name="Wilson R.K."/>
            <person name="Wing R.A."/>
            <person name="Wolfner M.F."/>
            <person name="Wong A."/>
            <person name="Wong G.K."/>
            <person name="Wu C.I."/>
            <person name="Wu G."/>
            <person name="Yamamoto D."/>
            <person name="Yang H.P."/>
            <person name="Yang S.P."/>
            <person name="Yorke J.A."/>
            <person name="Yoshida K."/>
            <person name="Zdobnov E."/>
            <person name="Zhang P."/>
            <person name="Zhang Y."/>
            <person name="Zimin A.V."/>
            <person name="Baldwin J."/>
            <person name="Abdouelleil A."/>
            <person name="Abdulkadir J."/>
            <person name="Abebe A."/>
            <person name="Abera B."/>
            <person name="Abreu J."/>
            <person name="Acer S.C."/>
            <person name="Aftuck L."/>
            <person name="Alexander A."/>
            <person name="An P."/>
            <person name="Anderson E."/>
            <person name="Anderson S."/>
            <person name="Arachi H."/>
            <person name="Azer M."/>
            <person name="Bachantsang P."/>
            <person name="Barry A."/>
            <person name="Bayul T."/>
            <person name="Berlin A."/>
            <person name="Bessette D."/>
            <person name="Bloom T."/>
            <person name="Blye J."/>
            <person name="Boguslavskiy L."/>
            <person name="Bonnet C."/>
            <person name="Boukhgalter B."/>
            <person name="Bourzgui I."/>
            <person name="Brown A."/>
            <person name="Cahill P."/>
            <person name="Channer S."/>
            <person name="Cheshatsang Y."/>
            <person name="Chuda L."/>
            <person name="Citroen M."/>
            <person name="Collymore A."/>
            <person name="Cooke P."/>
            <person name="Costello M."/>
            <person name="D'Aco K."/>
            <person name="Daza R."/>
            <person name="De Haan G."/>
            <person name="DeGray S."/>
            <person name="DeMaso C."/>
            <person name="Dhargay N."/>
            <person name="Dooley K."/>
            <person name="Dooley E."/>
            <person name="Doricent M."/>
            <person name="Dorje P."/>
            <person name="Dorjee K."/>
            <person name="Dupes A."/>
            <person name="Elong R."/>
            <person name="Falk J."/>
            <person name="Farina A."/>
            <person name="Faro S."/>
            <person name="Ferguson D."/>
            <person name="Fisher S."/>
            <person name="Foley C.D."/>
            <person name="Franke A."/>
            <person name="Friedrich D."/>
            <person name="Gadbois L."/>
            <person name="Gearin G."/>
            <person name="Gearin C.R."/>
            <person name="Giannoukos G."/>
            <person name="Goode T."/>
            <person name="Graham J."/>
            <person name="Grandbois E."/>
            <person name="Grewal S."/>
            <person name="Gyaltsen K."/>
            <person name="Hafez N."/>
            <person name="Hagos B."/>
            <person name="Hall J."/>
            <person name="Henson C."/>
            <person name="Hollinger A."/>
            <person name="Honan T."/>
            <person name="Huard M.D."/>
            <person name="Hughes L."/>
            <person name="Hurhula B."/>
            <person name="Husby M.E."/>
            <person name="Kamat A."/>
            <person name="Kanga B."/>
            <person name="Kashin S."/>
            <person name="Khazanovich D."/>
            <person name="Kisner P."/>
            <person name="Lance K."/>
            <person name="Lara M."/>
            <person name="Lee W."/>
            <person name="Lennon N."/>
            <person name="Letendre F."/>
            <person name="LeVine R."/>
            <person name="Lipovsky A."/>
            <person name="Liu X."/>
            <person name="Liu J."/>
            <person name="Liu S."/>
            <person name="Lokyitsang T."/>
            <person name="Lokyitsang Y."/>
            <person name="Lubonja R."/>
            <person name="Lui A."/>
            <person name="MacDonald P."/>
            <person name="Magnisalis V."/>
            <person name="Maru K."/>
            <person name="Matthews C."/>
            <person name="McCusker W."/>
            <person name="McDonough S."/>
            <person name="Mehta T."/>
            <person name="Meldrim J."/>
            <person name="Meneus L."/>
            <person name="Mihai O."/>
            <person name="Mihalev A."/>
            <person name="Mihova T."/>
            <person name="Mittelman R."/>
            <person name="Mlenga V."/>
            <person name="Montmayeur A."/>
            <person name="Mulrain L."/>
            <person name="Navidi A."/>
            <person name="Naylor J."/>
            <person name="Negash T."/>
            <person name="Nguyen T."/>
            <person name="Nguyen N."/>
            <person name="Nicol R."/>
            <person name="Norbu C."/>
            <person name="Norbu N."/>
            <person name="Novod N."/>
            <person name="O'Neill B."/>
            <person name="Osman S."/>
            <person name="Markiewicz E."/>
            <person name="Oyono O.L."/>
            <person name="Patti C."/>
            <person name="Phunkhang P."/>
            <person name="Pierre F."/>
            <person name="Priest M."/>
            <person name="Raghuraman S."/>
            <person name="Rege F."/>
            <person name="Reyes R."/>
            <person name="Rise C."/>
            <person name="Rogov P."/>
            <person name="Ross K."/>
            <person name="Ryan E."/>
            <person name="Settipalli S."/>
            <person name="Shea T."/>
            <person name="Sherpa N."/>
            <person name="Shi L."/>
            <person name="Shih D."/>
            <person name="Sparrow T."/>
            <person name="Spaulding J."/>
            <person name="Stalker J."/>
            <person name="Stange-Thomann N."/>
            <person name="Stavropoulos S."/>
            <person name="Stone C."/>
            <person name="Strader C."/>
            <person name="Tesfaye S."/>
            <person name="Thomson T."/>
            <person name="Thoulutsang Y."/>
            <person name="Thoulutsang D."/>
            <person name="Topham K."/>
            <person name="Topping I."/>
            <person name="Tsamla T."/>
            <person name="Vassiliev H."/>
            <person name="Vo A."/>
            <person name="Wangchuk T."/>
            <person name="Wangdi T."/>
            <person name="Weiand M."/>
            <person name="Wilkinson J."/>
            <person name="Wilson A."/>
            <person name="Yadav S."/>
            <person name="Young G."/>
            <person name="Yu Q."/>
            <person name="Zembek L."/>
            <person name="Zhong D."/>
            <person name="Zimmer A."/>
            <person name="Zwirko Z."/>
            <person name="Jaffe D.B."/>
            <person name="Alvarez P."/>
            <person name="Brockman W."/>
            <person name="Butler J."/>
            <person name="Chin C."/>
            <person name="Gnerre S."/>
            <person name="Grabherr M."/>
            <person name="Kleber M."/>
            <person name="Mauceli E."/>
            <person name="MacCallum I."/>
        </authorList>
    </citation>
    <scope>NUCLEOTIDE SEQUENCE [LARGE SCALE GENOMIC DNA]</scope>
    <source>
        <strain evidence="4">Tucson 14030-0811.24</strain>
    </source>
</reference>
<keyword evidence="4" id="KW-1185">Reference proteome</keyword>
<dbReference type="GO" id="GO:0140990">
    <property type="term" value="P:primary piRNA processing"/>
    <property type="evidence" value="ECO:0007669"/>
    <property type="project" value="EnsemblMetazoa"/>
</dbReference>
<dbReference type="PANTHER" id="PTHR16442">
    <property type="entry name" value="RING FINGER PROTEIN 17"/>
    <property type="match status" value="1"/>
</dbReference>
<proteinExistence type="predicted"/>
<gene>
    <name evidence="3" type="primary">Dwil\GK11625</name>
    <name evidence="3" type="ORF">Dwil_GK11625</name>
</gene>
<evidence type="ECO:0000256" key="1">
    <source>
        <dbReference type="SAM" id="MobiDB-lite"/>
    </source>
</evidence>
<evidence type="ECO:0000313" key="4">
    <source>
        <dbReference type="Proteomes" id="UP000007798"/>
    </source>
</evidence>
<dbReference type="GO" id="GO:0140965">
    <property type="term" value="P:secondary piRNA processing"/>
    <property type="evidence" value="ECO:0007669"/>
    <property type="project" value="EnsemblMetazoa"/>
</dbReference>
<dbReference type="SMART" id="SM00333">
    <property type="entry name" value="TUDOR"/>
    <property type="match status" value="2"/>
</dbReference>
<feature type="domain" description="Tudor" evidence="2">
    <location>
        <begin position="587"/>
        <end position="643"/>
    </location>
</feature>
<dbReference type="FunCoup" id="B4N9Q1">
    <property type="interactions" value="16"/>
</dbReference>
<evidence type="ECO:0000313" key="3">
    <source>
        <dbReference type="EMBL" id="EDW80616.1"/>
    </source>
</evidence>
<protein>
    <recommendedName>
        <fullName evidence="2">Tudor domain-containing protein</fullName>
    </recommendedName>
</protein>
<dbReference type="PANTHER" id="PTHR16442:SF1">
    <property type="entry name" value="RING FINGER PROTEIN 17"/>
    <property type="match status" value="1"/>
</dbReference>
<dbReference type="KEGG" id="dwi:6647211"/>
<dbReference type="eggNOG" id="KOG2039">
    <property type="taxonomic scope" value="Eukaryota"/>
</dbReference>
<dbReference type="GO" id="GO:0048477">
    <property type="term" value="P:oogenesis"/>
    <property type="evidence" value="ECO:0007669"/>
    <property type="project" value="EnsemblMetazoa"/>
</dbReference>
<dbReference type="Gene3D" id="2.30.30.140">
    <property type="match status" value="2"/>
</dbReference>
<dbReference type="STRING" id="7260.B4N9Q1"/>
<feature type="region of interest" description="Disordered" evidence="1">
    <location>
        <begin position="132"/>
        <end position="161"/>
    </location>
</feature>
<accession>B4N9Q1</accession>
<dbReference type="PhylomeDB" id="B4N9Q1"/>
<dbReference type="Proteomes" id="UP000007798">
    <property type="component" value="Unassembled WGS sequence"/>
</dbReference>